<dbReference type="Proteomes" id="UP000243217">
    <property type="component" value="Unassembled WGS sequence"/>
</dbReference>
<dbReference type="Gene3D" id="3.40.525.10">
    <property type="entry name" value="CRAL-TRIO lipid binding domain"/>
    <property type="match status" value="1"/>
</dbReference>
<evidence type="ECO:0000313" key="2">
    <source>
        <dbReference type="EMBL" id="OQS01929.1"/>
    </source>
</evidence>
<dbReference type="Gene3D" id="2.60.120.680">
    <property type="entry name" value="GOLD domain"/>
    <property type="match status" value="1"/>
</dbReference>
<dbReference type="InterPro" id="IPR005334">
    <property type="entry name" value="Tctex-1-like"/>
</dbReference>
<dbReference type="PANTHER" id="PTHR21255">
    <property type="entry name" value="T-COMPLEX-ASSOCIATED-TESTIS-EXPRESSED 1/ DYNEIN LIGHT CHAIN"/>
    <property type="match status" value="1"/>
</dbReference>
<dbReference type="PANTHER" id="PTHR21255:SF7">
    <property type="entry name" value="DYNEIN LIGHT CHAIN TCTEX-TYPE PROTEIN 2B"/>
    <property type="match status" value="1"/>
</dbReference>
<dbReference type="SMART" id="SM00516">
    <property type="entry name" value="SEC14"/>
    <property type="match status" value="1"/>
</dbReference>
<name>A0A1V9ZVC7_9STRA</name>
<sequence>MRNLGTNSDDLDALLVEHDDAINELRRLVKDVLEPQYDDVWLLRFLISNGTPSASEEPVRYTIKWRAGRKVLLEKIRNGASAPFHDEITKYQVIGDHKHTSLGEPLFFVRVGLCNAISLMNNVSYNDILEYMLLSREKMVADLEVKTRSQRKLIKGISVLDFAGYSLRWGTEPRFSKLLGECSELMEKMYPQLIGQSILVNTPSYFSWFFRVLKPFLSESTLSKIVVCPGGTSIADCPYMSKYLVLSDLPSFLGGDCTCNGKGCIGKIPNSQTTPIKESGSNGLAVLTVAARSVQTIDIPIKPGKRFVYSVGVPGKAVNVSIVFRTVDIPILPKQSIAKSNDLLDGAWLAPKEGVVSITFENSALFDTSKTIMVDADTSGSSSKNAQIIKIYMPTYIMAPTEDEKFRRRKVCGIVSECLKNELQGKEYDEEDAKQWCNSIADAIKNRVKADCNFPRYKIIVQAFVGQQKLQDVRIASRCLWDNDNDNHASAEFHNETIWATCIVFGLYSD</sequence>
<dbReference type="SUPFAM" id="SSF52087">
    <property type="entry name" value="CRAL/TRIO domain"/>
    <property type="match status" value="1"/>
</dbReference>
<dbReference type="InterPro" id="IPR001251">
    <property type="entry name" value="CRAL-TRIO_dom"/>
</dbReference>
<dbReference type="Pfam" id="PF03645">
    <property type="entry name" value="Tctex-1"/>
    <property type="match status" value="1"/>
</dbReference>
<dbReference type="GO" id="GO:0045505">
    <property type="term" value="F:dynein intermediate chain binding"/>
    <property type="evidence" value="ECO:0007669"/>
    <property type="project" value="TreeGrafter"/>
</dbReference>
<protein>
    <submittedName>
        <fullName evidence="2">Outer Dynein Arm Light Chain 2</fullName>
    </submittedName>
</protein>
<dbReference type="CDD" id="cd21459">
    <property type="entry name" value="DLC-like_TCTEX1D2"/>
    <property type="match status" value="1"/>
</dbReference>
<organism evidence="2 3">
    <name type="scientific">Thraustotheca clavata</name>
    <dbReference type="NCBI Taxonomy" id="74557"/>
    <lineage>
        <taxon>Eukaryota</taxon>
        <taxon>Sar</taxon>
        <taxon>Stramenopiles</taxon>
        <taxon>Oomycota</taxon>
        <taxon>Saprolegniomycetes</taxon>
        <taxon>Saprolegniales</taxon>
        <taxon>Achlyaceae</taxon>
        <taxon>Thraustotheca</taxon>
    </lineage>
</organism>
<dbReference type="GO" id="GO:0007018">
    <property type="term" value="P:microtubule-based movement"/>
    <property type="evidence" value="ECO:0007669"/>
    <property type="project" value="TreeGrafter"/>
</dbReference>
<dbReference type="InterPro" id="IPR038586">
    <property type="entry name" value="Tctex-1-like_sf"/>
</dbReference>
<dbReference type="STRING" id="74557.A0A1V9ZVC7"/>
<keyword evidence="3" id="KW-1185">Reference proteome</keyword>
<reference evidence="2 3" key="1">
    <citation type="journal article" date="2014" name="Genome Biol. Evol.">
        <title>The secreted proteins of Achlya hypogyna and Thraustotheca clavata identify the ancestral oomycete secretome and reveal gene acquisitions by horizontal gene transfer.</title>
        <authorList>
            <person name="Misner I."/>
            <person name="Blouin N."/>
            <person name="Leonard G."/>
            <person name="Richards T.A."/>
            <person name="Lane C.E."/>
        </authorList>
    </citation>
    <scope>NUCLEOTIDE SEQUENCE [LARGE SCALE GENOMIC DNA]</scope>
    <source>
        <strain evidence="2 3">ATCC 34112</strain>
    </source>
</reference>
<dbReference type="Pfam" id="PF00650">
    <property type="entry name" value="CRAL_TRIO"/>
    <property type="match status" value="1"/>
</dbReference>
<feature type="domain" description="CRAL-TRIO" evidence="1">
    <location>
        <begin position="81"/>
        <end position="261"/>
    </location>
</feature>
<dbReference type="OrthoDB" id="2127056at2759"/>
<dbReference type="InterPro" id="IPR036865">
    <property type="entry name" value="CRAL-TRIO_dom_sf"/>
</dbReference>
<gene>
    <name evidence="2" type="ORF">THRCLA_05644</name>
</gene>
<dbReference type="CDD" id="cd00170">
    <property type="entry name" value="SEC14"/>
    <property type="match status" value="1"/>
</dbReference>
<evidence type="ECO:0000313" key="3">
    <source>
        <dbReference type="Proteomes" id="UP000243217"/>
    </source>
</evidence>
<proteinExistence type="predicted"/>
<evidence type="ECO:0000259" key="1">
    <source>
        <dbReference type="PROSITE" id="PS50191"/>
    </source>
</evidence>
<dbReference type="Gene3D" id="3.30.1140.40">
    <property type="entry name" value="Tctex-1"/>
    <property type="match status" value="1"/>
</dbReference>
<comment type="caution">
    <text evidence="2">The sequence shown here is derived from an EMBL/GenBank/DDBJ whole genome shotgun (WGS) entry which is preliminary data.</text>
</comment>
<dbReference type="GO" id="GO:0005737">
    <property type="term" value="C:cytoplasm"/>
    <property type="evidence" value="ECO:0007669"/>
    <property type="project" value="TreeGrafter"/>
</dbReference>
<dbReference type="AlphaFoldDB" id="A0A1V9ZVC7"/>
<dbReference type="GO" id="GO:0005868">
    <property type="term" value="C:cytoplasmic dynein complex"/>
    <property type="evidence" value="ECO:0007669"/>
    <property type="project" value="TreeGrafter"/>
</dbReference>
<dbReference type="PROSITE" id="PS50191">
    <property type="entry name" value="CRAL_TRIO"/>
    <property type="match status" value="1"/>
</dbReference>
<dbReference type="EMBL" id="JNBS01001327">
    <property type="protein sequence ID" value="OQS01929.1"/>
    <property type="molecule type" value="Genomic_DNA"/>
</dbReference>
<accession>A0A1V9ZVC7</accession>